<dbReference type="InterPro" id="IPR045344">
    <property type="entry name" value="C-JID"/>
</dbReference>
<dbReference type="AlphaFoldDB" id="A0A444YGI5"/>
<evidence type="ECO:0000313" key="4">
    <source>
        <dbReference type="EMBL" id="RYR01038.1"/>
    </source>
</evidence>
<dbReference type="Pfam" id="PF07725">
    <property type="entry name" value="LRR_3"/>
    <property type="match status" value="1"/>
</dbReference>
<comment type="caution">
    <text evidence="4">The sequence shown here is derived from an EMBL/GenBank/DDBJ whole genome shotgun (WGS) entry which is preliminary data.</text>
</comment>
<evidence type="ECO:0000259" key="3">
    <source>
        <dbReference type="Pfam" id="PF20160"/>
    </source>
</evidence>
<evidence type="ECO:0000256" key="1">
    <source>
        <dbReference type="ARBA" id="ARBA00022614"/>
    </source>
</evidence>
<name>A0A444YGI5_ARAHY</name>
<reference evidence="4 5" key="1">
    <citation type="submission" date="2019-01" db="EMBL/GenBank/DDBJ databases">
        <title>Sequencing of cultivated peanut Arachis hypogaea provides insights into genome evolution and oil improvement.</title>
        <authorList>
            <person name="Chen X."/>
        </authorList>
    </citation>
    <scope>NUCLEOTIDE SEQUENCE [LARGE SCALE GENOMIC DNA]</scope>
    <source>
        <strain evidence="5">cv. Fuhuasheng</strain>
        <tissue evidence="4">Leaves</tissue>
    </source>
</reference>
<feature type="domain" description="C-JID" evidence="3">
    <location>
        <begin position="68"/>
        <end position="200"/>
    </location>
</feature>
<evidence type="ECO:0000256" key="2">
    <source>
        <dbReference type="ARBA" id="ARBA00022737"/>
    </source>
</evidence>
<dbReference type="Proteomes" id="UP000289738">
    <property type="component" value="Chromosome B06"/>
</dbReference>
<dbReference type="InterPro" id="IPR011713">
    <property type="entry name" value="Leu-rich_rpt_3"/>
</dbReference>
<keyword evidence="1" id="KW-0433">Leucine-rich repeat</keyword>
<evidence type="ECO:0000313" key="5">
    <source>
        <dbReference type="Proteomes" id="UP000289738"/>
    </source>
</evidence>
<keyword evidence="2" id="KW-0677">Repeat</keyword>
<sequence>MQLPLGLNCLPCSLKVLHWEGSPLKALPFSNQLNELVDLNLSHSKIEQLWHGKKGLSIPKARFDMLITGSEIPSWFVPQRCISFAKIAIPQNCPVNDWVGFALCFMLVSYADPPQVCNHEVECYLFGPKGKMFINSRNLPLMEPYCPHLYILYLSIDKFRHTIYEGGHFKEIEFVLKSYCCHSLQIVRCGSRLVCKQDVEDIFGNHS</sequence>
<accession>A0A444YGI5</accession>
<keyword evidence="5" id="KW-1185">Reference proteome</keyword>
<dbReference type="Pfam" id="PF20160">
    <property type="entry name" value="C-JID"/>
    <property type="match status" value="1"/>
</dbReference>
<protein>
    <recommendedName>
        <fullName evidence="3">C-JID domain-containing protein</fullName>
    </recommendedName>
</protein>
<organism evidence="4 5">
    <name type="scientific">Arachis hypogaea</name>
    <name type="common">Peanut</name>
    <dbReference type="NCBI Taxonomy" id="3818"/>
    <lineage>
        <taxon>Eukaryota</taxon>
        <taxon>Viridiplantae</taxon>
        <taxon>Streptophyta</taxon>
        <taxon>Embryophyta</taxon>
        <taxon>Tracheophyta</taxon>
        <taxon>Spermatophyta</taxon>
        <taxon>Magnoliopsida</taxon>
        <taxon>eudicotyledons</taxon>
        <taxon>Gunneridae</taxon>
        <taxon>Pentapetalae</taxon>
        <taxon>rosids</taxon>
        <taxon>fabids</taxon>
        <taxon>Fabales</taxon>
        <taxon>Fabaceae</taxon>
        <taxon>Papilionoideae</taxon>
        <taxon>50 kb inversion clade</taxon>
        <taxon>dalbergioids sensu lato</taxon>
        <taxon>Dalbergieae</taxon>
        <taxon>Pterocarpus clade</taxon>
        <taxon>Arachis</taxon>
    </lineage>
</organism>
<gene>
    <name evidence="4" type="ORF">Ahy_B06g079902</name>
</gene>
<proteinExistence type="predicted"/>
<dbReference type="EMBL" id="SDMP01000016">
    <property type="protein sequence ID" value="RYR01038.1"/>
    <property type="molecule type" value="Genomic_DNA"/>
</dbReference>